<proteinExistence type="predicted"/>
<dbReference type="InterPro" id="IPR025756">
    <property type="entry name" value="Myb_CC_LHEQLE"/>
</dbReference>
<dbReference type="InterPro" id="IPR006447">
    <property type="entry name" value="Myb_dom_plants"/>
</dbReference>
<dbReference type="Pfam" id="PF14379">
    <property type="entry name" value="Myb_CC_LHEQLE"/>
    <property type="match status" value="1"/>
</dbReference>
<keyword evidence="1" id="KW-0805">Transcription regulation</keyword>
<evidence type="ECO:0000256" key="2">
    <source>
        <dbReference type="ARBA" id="ARBA00023163"/>
    </source>
</evidence>
<dbReference type="SUPFAM" id="SSF46689">
    <property type="entry name" value="Homeodomain-like"/>
    <property type="match status" value="1"/>
</dbReference>
<feature type="compositionally biased region" description="Polar residues" evidence="4">
    <location>
        <begin position="501"/>
        <end position="514"/>
    </location>
</feature>
<name>A0A4Y7J8K8_PAPSO</name>
<dbReference type="EMBL" id="CM010717">
    <property type="protein sequence ID" value="RZC56806.1"/>
    <property type="molecule type" value="Genomic_DNA"/>
</dbReference>
<evidence type="ECO:0000256" key="1">
    <source>
        <dbReference type="ARBA" id="ARBA00023015"/>
    </source>
</evidence>
<evidence type="ECO:0000313" key="7">
    <source>
        <dbReference type="Proteomes" id="UP000316621"/>
    </source>
</evidence>
<feature type="compositionally biased region" description="Low complexity" evidence="4">
    <location>
        <begin position="455"/>
        <end position="468"/>
    </location>
</feature>
<keyword evidence="7" id="KW-1185">Reference proteome</keyword>
<feature type="compositionally biased region" description="Polar residues" evidence="4">
    <location>
        <begin position="422"/>
        <end position="434"/>
    </location>
</feature>
<dbReference type="Proteomes" id="UP000316621">
    <property type="component" value="Chromosome 3"/>
</dbReference>
<feature type="region of interest" description="Disordered" evidence="4">
    <location>
        <begin position="337"/>
        <end position="361"/>
    </location>
</feature>
<gene>
    <name evidence="6" type="ORF">C5167_015655</name>
</gene>
<dbReference type="OMA" id="NQYDDEQ"/>
<dbReference type="Gene3D" id="1.10.10.60">
    <property type="entry name" value="Homeodomain-like"/>
    <property type="match status" value="1"/>
</dbReference>
<feature type="region of interest" description="Disordered" evidence="4">
    <location>
        <begin position="412"/>
        <end position="514"/>
    </location>
</feature>
<evidence type="ECO:0000259" key="5">
    <source>
        <dbReference type="PROSITE" id="PS51294"/>
    </source>
</evidence>
<dbReference type="Pfam" id="PF00249">
    <property type="entry name" value="Myb_DNA-binding"/>
    <property type="match status" value="1"/>
</dbReference>
<feature type="compositionally biased region" description="Basic and acidic residues" evidence="4">
    <location>
        <begin position="337"/>
        <end position="351"/>
    </location>
</feature>
<dbReference type="GO" id="GO:0003700">
    <property type="term" value="F:DNA-binding transcription factor activity"/>
    <property type="evidence" value="ECO:0007669"/>
    <property type="project" value="InterPro"/>
</dbReference>
<dbReference type="InterPro" id="IPR046955">
    <property type="entry name" value="PHR1-like"/>
</dbReference>
<dbReference type="PANTHER" id="PTHR31499">
    <property type="entry name" value="MYB FAMILY TRANSCRIPTION FACTOR PHL11"/>
    <property type="match status" value="1"/>
</dbReference>
<dbReference type="InterPro" id="IPR017930">
    <property type="entry name" value="Myb_dom"/>
</dbReference>
<evidence type="ECO:0000256" key="3">
    <source>
        <dbReference type="ARBA" id="ARBA00023242"/>
    </source>
</evidence>
<dbReference type="AlphaFoldDB" id="A0A4Y7J8K8"/>
<dbReference type="PROSITE" id="PS51294">
    <property type="entry name" value="HTH_MYB"/>
    <property type="match status" value="1"/>
</dbReference>
<keyword evidence="2" id="KW-0804">Transcription</keyword>
<dbReference type="InterPro" id="IPR009057">
    <property type="entry name" value="Homeodomain-like_sf"/>
</dbReference>
<evidence type="ECO:0000256" key="4">
    <source>
        <dbReference type="SAM" id="MobiDB-lite"/>
    </source>
</evidence>
<dbReference type="STRING" id="3469.A0A4Y7J8K8"/>
<dbReference type="OrthoDB" id="551907at2759"/>
<dbReference type="FunFam" id="1.10.10.60:FF:000002">
    <property type="entry name" value="Myb family transcription factor"/>
    <property type="match status" value="1"/>
</dbReference>
<dbReference type="InterPro" id="IPR001005">
    <property type="entry name" value="SANT/Myb"/>
</dbReference>
<dbReference type="NCBIfam" id="TIGR01557">
    <property type="entry name" value="myb_SHAQKYF"/>
    <property type="match status" value="1"/>
</dbReference>
<accession>A0A4Y7J8K8</accession>
<reference evidence="6 7" key="1">
    <citation type="journal article" date="2018" name="Science">
        <title>The opium poppy genome and morphinan production.</title>
        <authorList>
            <person name="Guo L."/>
            <person name="Winzer T."/>
            <person name="Yang X."/>
            <person name="Li Y."/>
            <person name="Ning Z."/>
            <person name="He Z."/>
            <person name="Teodor R."/>
            <person name="Lu Y."/>
            <person name="Bowser T.A."/>
            <person name="Graham I.A."/>
            <person name="Ye K."/>
        </authorList>
    </citation>
    <scope>NUCLEOTIDE SEQUENCE [LARGE SCALE GENOMIC DNA]</scope>
    <source>
        <strain evidence="7">cv. HN1</strain>
        <tissue evidence="6">Leaves</tissue>
    </source>
</reference>
<protein>
    <recommendedName>
        <fullName evidence="5">HTH myb-type domain-containing protein</fullName>
    </recommendedName>
</protein>
<dbReference type="Gramene" id="RZC56806">
    <property type="protein sequence ID" value="RZC56806"/>
    <property type="gene ID" value="C5167_015655"/>
</dbReference>
<dbReference type="PANTHER" id="PTHR31499:SF79">
    <property type="entry name" value="HTH MYB-TYPE DOMAIN-CONTAINING PROTEIN"/>
    <property type="match status" value="1"/>
</dbReference>
<keyword evidence="3" id="KW-0539">Nucleus</keyword>
<sequence length="514" mass="56638">MNCHSVITLNQTESPKGMASQAYCNIASPIPDVLFSDTANKITASHVDYSSTFPLLYSQPESVSSSKPQMSYPFKSCKLSAPHLEPDSSMSYDSLSQYPKSTFSRSSTFCTSLYLSSSTSSEAHLQLGNLPFLPHPLKTEKPVSDVDSTKSPAEQTLDLNTQFGDEHSEYLMDFINTTGEASDGSFHGVNYASDSLTFNEQLDLQFLSDELDMAITDSGETPRVDEIYEAPKVSSSPSVETISNQSNLQPLVLPIAGQTPSGEPSPGAAAAAHKPRMRWTPELHERFIEAVKKLDGAEKATPKGILKRMGVEGLTIYHVKSHLQKYRLAKYMPEIKEEKKTSSCEEKERKASLSSTASDGLKRGMHLTDALRMQMEVQKQLHEQLEVQRSLQIRIEEHARYLQKIVEEQEKVGKGFMPSTGLKGSSSTDTQTPTEDPHQHSEQQSDAAAAVPPHSESVTESSSSSLPSKKQDSENCIETEQQENLSGHKRAREEERLPEISSENAATENPADSQ</sequence>
<organism evidence="6 7">
    <name type="scientific">Papaver somniferum</name>
    <name type="common">Opium poppy</name>
    <dbReference type="NCBI Taxonomy" id="3469"/>
    <lineage>
        <taxon>Eukaryota</taxon>
        <taxon>Viridiplantae</taxon>
        <taxon>Streptophyta</taxon>
        <taxon>Embryophyta</taxon>
        <taxon>Tracheophyta</taxon>
        <taxon>Spermatophyta</taxon>
        <taxon>Magnoliopsida</taxon>
        <taxon>Ranunculales</taxon>
        <taxon>Papaveraceae</taxon>
        <taxon>Papaveroideae</taxon>
        <taxon>Papaver</taxon>
    </lineage>
</organism>
<dbReference type="GO" id="GO:0003677">
    <property type="term" value="F:DNA binding"/>
    <property type="evidence" value="ECO:0007669"/>
    <property type="project" value="InterPro"/>
</dbReference>
<evidence type="ECO:0000313" key="6">
    <source>
        <dbReference type="EMBL" id="RZC56806.1"/>
    </source>
</evidence>
<feature type="domain" description="HTH myb-type" evidence="5">
    <location>
        <begin position="271"/>
        <end position="331"/>
    </location>
</feature>